<dbReference type="InterPro" id="IPR029044">
    <property type="entry name" value="Nucleotide-diphossugar_trans"/>
</dbReference>
<keyword evidence="4 8" id="KW-0812">Transmembrane</keyword>
<dbReference type="Proteomes" id="UP000885738">
    <property type="component" value="Unassembled WGS sequence"/>
</dbReference>
<evidence type="ECO:0000256" key="1">
    <source>
        <dbReference type="ARBA" id="ARBA00022475"/>
    </source>
</evidence>
<dbReference type="PANTHER" id="PTHR48090:SF3">
    <property type="entry name" value="UNDECAPRENYL-PHOSPHATE 4-DEOXY-4-FORMAMIDO-L-ARABINOSE TRANSFERASE"/>
    <property type="match status" value="1"/>
</dbReference>
<evidence type="ECO:0000256" key="6">
    <source>
        <dbReference type="ARBA" id="ARBA00022989"/>
    </source>
</evidence>
<protein>
    <submittedName>
        <fullName evidence="10">Glycosyltransferase</fullName>
    </submittedName>
</protein>
<accession>A0A7C1ZS31</accession>
<keyword evidence="5" id="KW-0448">Lipopolysaccharide biosynthesis</keyword>
<keyword evidence="7 8" id="KW-0472">Membrane</keyword>
<keyword evidence="6 8" id="KW-1133">Transmembrane helix</keyword>
<dbReference type="Pfam" id="PF00535">
    <property type="entry name" value="Glycos_transf_2"/>
    <property type="match status" value="1"/>
</dbReference>
<gene>
    <name evidence="10" type="ORF">ENI35_01560</name>
</gene>
<keyword evidence="2" id="KW-0328">Glycosyltransferase</keyword>
<sequence length="321" mass="36866">MLSKIKRYLKMQCSIVVPVYNEASVLPIFLKRLTELCQNWENQGIITQVILVDDGSIDESVEIMQKSAPPSSEIVVLERNYGQAIALNAGLERAKGNYIFTLDADMEFDPLILNKFLSKLKEGYDLVSGVRVIRNTSILRRFASYNINFFSHYLLHIYLRDLTCPVNAYTHSLLEKVKKHGSLLFLKVKAAKCASRVTEVEIEQLNRNKEGSKYNFLKLFALFLEFIVHHSRHIFQRIILLGTGLLIFSLLTGGIYLFLRILGAISPSKIFQALVILIFFTGWQTLIVGFIGEYLLRLHRLLEESLPCYKIKQILEVKNKF</sequence>
<keyword evidence="3" id="KW-0808">Transferase</keyword>
<dbReference type="EMBL" id="DRIH01000053">
    <property type="protein sequence ID" value="HEC67492.1"/>
    <property type="molecule type" value="Genomic_DNA"/>
</dbReference>
<evidence type="ECO:0000256" key="3">
    <source>
        <dbReference type="ARBA" id="ARBA00022679"/>
    </source>
</evidence>
<evidence type="ECO:0000256" key="8">
    <source>
        <dbReference type="SAM" id="Phobius"/>
    </source>
</evidence>
<dbReference type="PANTHER" id="PTHR48090">
    <property type="entry name" value="UNDECAPRENYL-PHOSPHATE 4-DEOXY-4-FORMAMIDO-L-ARABINOSE TRANSFERASE-RELATED"/>
    <property type="match status" value="1"/>
</dbReference>
<evidence type="ECO:0000256" key="4">
    <source>
        <dbReference type="ARBA" id="ARBA00022692"/>
    </source>
</evidence>
<dbReference type="GO" id="GO:0016757">
    <property type="term" value="F:glycosyltransferase activity"/>
    <property type="evidence" value="ECO:0007669"/>
    <property type="project" value="UniProtKB-KW"/>
</dbReference>
<feature type="domain" description="Glycosyltransferase 2-like" evidence="9">
    <location>
        <begin position="14"/>
        <end position="154"/>
    </location>
</feature>
<dbReference type="SUPFAM" id="SSF53448">
    <property type="entry name" value="Nucleotide-diphospho-sugar transferases"/>
    <property type="match status" value="1"/>
</dbReference>
<feature type="transmembrane region" description="Helical" evidence="8">
    <location>
        <begin position="238"/>
        <end position="259"/>
    </location>
</feature>
<keyword evidence="1" id="KW-1003">Cell membrane</keyword>
<dbReference type="Gene3D" id="3.90.550.10">
    <property type="entry name" value="Spore Coat Polysaccharide Biosynthesis Protein SpsA, Chain A"/>
    <property type="match status" value="1"/>
</dbReference>
<comment type="caution">
    <text evidence="10">The sequence shown here is derived from an EMBL/GenBank/DDBJ whole genome shotgun (WGS) entry which is preliminary data.</text>
</comment>
<dbReference type="InterPro" id="IPR001173">
    <property type="entry name" value="Glyco_trans_2-like"/>
</dbReference>
<dbReference type="GO" id="GO:0009103">
    <property type="term" value="P:lipopolysaccharide biosynthetic process"/>
    <property type="evidence" value="ECO:0007669"/>
    <property type="project" value="UniProtKB-KW"/>
</dbReference>
<evidence type="ECO:0000259" key="9">
    <source>
        <dbReference type="Pfam" id="PF00535"/>
    </source>
</evidence>
<evidence type="ECO:0000256" key="2">
    <source>
        <dbReference type="ARBA" id="ARBA00022676"/>
    </source>
</evidence>
<dbReference type="AlphaFoldDB" id="A0A7C1ZS31"/>
<dbReference type="GO" id="GO:0005886">
    <property type="term" value="C:plasma membrane"/>
    <property type="evidence" value="ECO:0007669"/>
    <property type="project" value="TreeGrafter"/>
</dbReference>
<feature type="transmembrane region" description="Helical" evidence="8">
    <location>
        <begin position="271"/>
        <end position="296"/>
    </location>
</feature>
<organism evidence="10">
    <name type="scientific">Desulfofervidus auxilii</name>
    <dbReference type="NCBI Taxonomy" id="1621989"/>
    <lineage>
        <taxon>Bacteria</taxon>
        <taxon>Pseudomonadati</taxon>
        <taxon>Thermodesulfobacteriota</taxon>
        <taxon>Candidatus Desulfofervidia</taxon>
        <taxon>Candidatus Desulfofervidales</taxon>
        <taxon>Candidatus Desulfofervidaceae</taxon>
        <taxon>Candidatus Desulfofervidus</taxon>
    </lineage>
</organism>
<proteinExistence type="predicted"/>
<evidence type="ECO:0000313" key="10">
    <source>
        <dbReference type="EMBL" id="HEC67492.1"/>
    </source>
</evidence>
<name>A0A7C1ZS31_DESA2</name>
<evidence type="ECO:0000256" key="5">
    <source>
        <dbReference type="ARBA" id="ARBA00022985"/>
    </source>
</evidence>
<evidence type="ECO:0000256" key="7">
    <source>
        <dbReference type="ARBA" id="ARBA00023136"/>
    </source>
</evidence>
<dbReference type="InterPro" id="IPR050256">
    <property type="entry name" value="Glycosyltransferase_2"/>
</dbReference>
<reference evidence="10" key="1">
    <citation type="journal article" date="2020" name="mSystems">
        <title>Genome- and Community-Level Interaction Insights into Carbon Utilization and Element Cycling Functions of Hydrothermarchaeota in Hydrothermal Sediment.</title>
        <authorList>
            <person name="Zhou Z."/>
            <person name="Liu Y."/>
            <person name="Xu W."/>
            <person name="Pan J."/>
            <person name="Luo Z.H."/>
            <person name="Li M."/>
        </authorList>
    </citation>
    <scope>NUCLEOTIDE SEQUENCE [LARGE SCALE GENOMIC DNA]</scope>
    <source>
        <strain evidence="10">HyVt-389</strain>
    </source>
</reference>